<dbReference type="PANTHER" id="PTHR23301:SF104">
    <property type="entry name" value="BCDNA.GH02976"/>
    <property type="match status" value="1"/>
</dbReference>
<evidence type="ECO:0000256" key="1">
    <source>
        <dbReference type="ARBA" id="ARBA00022669"/>
    </source>
</evidence>
<keyword evidence="1" id="KW-0147">Chitin-binding</keyword>
<keyword evidence="5" id="KW-0325">Glycoprotein</keyword>
<sequence>MTSSSTKTRKFAPTQDWLRAGQIKEKLCPDGMVFNDYNPDDEKCDLPFNINYIFDFDCPAVNETFGLTHPRYADPEDCQFFYVCINGNTPRRSGCKLGQAFDDVSKKCEWARKVPECKDWYNGRLTDAELEALENPPVAKPKPSGAPSRRKPQRPKSKQVEEDVEK</sequence>
<keyword evidence="2" id="KW-0732">Signal</keyword>
<dbReference type="InterPro" id="IPR036508">
    <property type="entry name" value="Chitin-bd_dom_sf"/>
</dbReference>
<evidence type="ECO:0000256" key="6">
    <source>
        <dbReference type="SAM" id="MobiDB-lite"/>
    </source>
</evidence>
<dbReference type="SUPFAM" id="SSF57625">
    <property type="entry name" value="Invertebrate chitin-binding proteins"/>
    <property type="match status" value="1"/>
</dbReference>
<keyword evidence="9" id="KW-1185">Reference proteome</keyword>
<dbReference type="PANTHER" id="PTHR23301">
    <property type="entry name" value="CHITIN BINDING PERITROPHIN-A"/>
    <property type="match status" value="1"/>
</dbReference>
<dbReference type="EMBL" id="FZQP02005888">
    <property type="protein sequence ID" value="VVD02223.1"/>
    <property type="molecule type" value="Genomic_DNA"/>
</dbReference>
<dbReference type="Gene3D" id="2.170.140.10">
    <property type="entry name" value="Chitin binding domain"/>
    <property type="match status" value="1"/>
</dbReference>
<accession>A0A5E4QYB1</accession>
<evidence type="ECO:0000259" key="7">
    <source>
        <dbReference type="PROSITE" id="PS50940"/>
    </source>
</evidence>
<dbReference type="AlphaFoldDB" id="A0A5E4QYB1"/>
<dbReference type="GO" id="GO:0008061">
    <property type="term" value="F:chitin binding"/>
    <property type="evidence" value="ECO:0007669"/>
    <property type="project" value="UniProtKB-KW"/>
</dbReference>
<keyword evidence="3" id="KW-0677">Repeat</keyword>
<evidence type="ECO:0000313" key="8">
    <source>
        <dbReference type="EMBL" id="VVD02223.1"/>
    </source>
</evidence>
<dbReference type="GO" id="GO:0005576">
    <property type="term" value="C:extracellular region"/>
    <property type="evidence" value="ECO:0007669"/>
    <property type="project" value="InterPro"/>
</dbReference>
<feature type="compositionally biased region" description="Basic residues" evidence="6">
    <location>
        <begin position="148"/>
        <end position="157"/>
    </location>
</feature>
<dbReference type="SMART" id="SM00494">
    <property type="entry name" value="ChtBD2"/>
    <property type="match status" value="1"/>
</dbReference>
<gene>
    <name evidence="8" type="ORF">LSINAPIS_LOCUS12487</name>
</gene>
<evidence type="ECO:0000313" key="9">
    <source>
        <dbReference type="Proteomes" id="UP000324832"/>
    </source>
</evidence>
<reference evidence="8 9" key="1">
    <citation type="submission" date="2017-07" db="EMBL/GenBank/DDBJ databases">
        <authorList>
            <person name="Talla V."/>
            <person name="Backstrom N."/>
        </authorList>
    </citation>
    <scope>NUCLEOTIDE SEQUENCE [LARGE SCALE GENOMIC DNA]</scope>
</reference>
<organism evidence="8 9">
    <name type="scientific">Leptidea sinapis</name>
    <dbReference type="NCBI Taxonomy" id="189913"/>
    <lineage>
        <taxon>Eukaryota</taxon>
        <taxon>Metazoa</taxon>
        <taxon>Ecdysozoa</taxon>
        <taxon>Arthropoda</taxon>
        <taxon>Hexapoda</taxon>
        <taxon>Insecta</taxon>
        <taxon>Pterygota</taxon>
        <taxon>Neoptera</taxon>
        <taxon>Endopterygota</taxon>
        <taxon>Lepidoptera</taxon>
        <taxon>Glossata</taxon>
        <taxon>Ditrysia</taxon>
        <taxon>Papilionoidea</taxon>
        <taxon>Pieridae</taxon>
        <taxon>Dismorphiinae</taxon>
        <taxon>Leptidea</taxon>
    </lineage>
</organism>
<proteinExistence type="predicted"/>
<feature type="domain" description="Chitin-binding type-2" evidence="7">
    <location>
        <begin position="55"/>
        <end position="119"/>
    </location>
</feature>
<feature type="region of interest" description="Disordered" evidence="6">
    <location>
        <begin position="132"/>
        <end position="166"/>
    </location>
</feature>
<evidence type="ECO:0000256" key="2">
    <source>
        <dbReference type="ARBA" id="ARBA00022729"/>
    </source>
</evidence>
<name>A0A5E4QYB1_9NEOP</name>
<dbReference type="InterPro" id="IPR002557">
    <property type="entry name" value="Chitin-bd_dom"/>
</dbReference>
<dbReference type="InterPro" id="IPR051940">
    <property type="entry name" value="Chitin_bind-dev_reg"/>
</dbReference>
<dbReference type="Proteomes" id="UP000324832">
    <property type="component" value="Unassembled WGS sequence"/>
</dbReference>
<keyword evidence="4" id="KW-1015">Disulfide bond</keyword>
<dbReference type="Pfam" id="PF01607">
    <property type="entry name" value="CBM_14"/>
    <property type="match status" value="1"/>
</dbReference>
<evidence type="ECO:0000256" key="3">
    <source>
        <dbReference type="ARBA" id="ARBA00022737"/>
    </source>
</evidence>
<evidence type="ECO:0000256" key="5">
    <source>
        <dbReference type="ARBA" id="ARBA00023180"/>
    </source>
</evidence>
<evidence type="ECO:0000256" key="4">
    <source>
        <dbReference type="ARBA" id="ARBA00023157"/>
    </source>
</evidence>
<dbReference type="FunFam" id="2.170.140.10:FF:000002">
    <property type="entry name" value="Gasp, isoform A"/>
    <property type="match status" value="1"/>
</dbReference>
<dbReference type="PROSITE" id="PS50940">
    <property type="entry name" value="CHIT_BIND_II"/>
    <property type="match status" value="1"/>
</dbReference>
<protein>
    <recommendedName>
        <fullName evidence="7">Chitin-binding type-2 domain-containing protein</fullName>
    </recommendedName>
</protein>